<dbReference type="AlphaFoldDB" id="A0A7X6DCM1"/>
<gene>
    <name evidence="1" type="ORF">RAMLITH_02670</name>
</gene>
<sequence length="103" mass="10810">MGTPLFAAAVLFAPLQRLARWMVRPAAPAPVRCQAPAAHVVRTRPAVHRAAPGHAPRTARLRVVRVFEGPQAAAGAGRMVISGRMADVCAELERLAALETAAG</sequence>
<organism evidence="1 2">
    <name type="scientific">Ramlibacter lithotrophicus</name>
    <dbReference type="NCBI Taxonomy" id="2606681"/>
    <lineage>
        <taxon>Bacteria</taxon>
        <taxon>Pseudomonadati</taxon>
        <taxon>Pseudomonadota</taxon>
        <taxon>Betaproteobacteria</taxon>
        <taxon>Burkholderiales</taxon>
        <taxon>Comamonadaceae</taxon>
        <taxon>Ramlibacter</taxon>
    </lineage>
</organism>
<dbReference type="Proteomes" id="UP000521868">
    <property type="component" value="Unassembled WGS sequence"/>
</dbReference>
<keyword evidence="2" id="KW-1185">Reference proteome</keyword>
<accession>A0A7X6DCM1</accession>
<protein>
    <submittedName>
        <fullName evidence="1">Uncharacterized protein</fullName>
    </submittedName>
</protein>
<reference evidence="1 2" key="1">
    <citation type="journal article" date="2020" name="Nature">
        <title>Bacterial chemolithoautotrophy via manganese oxidation.</title>
        <authorList>
            <person name="Yu H."/>
            <person name="Leadbetter J.R."/>
        </authorList>
    </citation>
    <scope>NUCLEOTIDE SEQUENCE [LARGE SCALE GENOMIC DNA]</scope>
    <source>
        <strain evidence="1 2">RBP-1</strain>
    </source>
</reference>
<dbReference type="EMBL" id="VTOX01000001">
    <property type="protein sequence ID" value="NKE64714.1"/>
    <property type="molecule type" value="Genomic_DNA"/>
</dbReference>
<name>A0A7X6DCM1_9BURK</name>
<evidence type="ECO:0000313" key="2">
    <source>
        <dbReference type="Proteomes" id="UP000521868"/>
    </source>
</evidence>
<comment type="caution">
    <text evidence="1">The sequence shown here is derived from an EMBL/GenBank/DDBJ whole genome shotgun (WGS) entry which is preliminary data.</text>
</comment>
<proteinExistence type="predicted"/>
<evidence type="ECO:0000313" key="1">
    <source>
        <dbReference type="EMBL" id="NKE64714.1"/>
    </source>
</evidence>
<dbReference type="RefSeq" id="WP_168105782.1">
    <property type="nucleotide sequence ID" value="NZ_VTOX01000001.1"/>
</dbReference>